<evidence type="ECO:0008006" key="3">
    <source>
        <dbReference type="Google" id="ProtNLM"/>
    </source>
</evidence>
<dbReference type="OrthoDB" id="10296916at2759"/>
<keyword evidence="2" id="KW-1185">Reference proteome</keyword>
<dbReference type="EMBL" id="QGMK01003042">
    <property type="protein sequence ID" value="TVY54578.1"/>
    <property type="molecule type" value="Genomic_DNA"/>
</dbReference>
<dbReference type="Pfam" id="PF06314">
    <property type="entry name" value="ADC"/>
    <property type="match status" value="1"/>
</dbReference>
<proteinExistence type="predicted"/>
<evidence type="ECO:0000313" key="2">
    <source>
        <dbReference type="Proteomes" id="UP000469558"/>
    </source>
</evidence>
<organism evidence="1 2">
    <name type="scientific">Lachnellula suecica</name>
    <dbReference type="NCBI Taxonomy" id="602035"/>
    <lineage>
        <taxon>Eukaryota</taxon>
        <taxon>Fungi</taxon>
        <taxon>Dikarya</taxon>
        <taxon>Ascomycota</taxon>
        <taxon>Pezizomycotina</taxon>
        <taxon>Leotiomycetes</taxon>
        <taxon>Helotiales</taxon>
        <taxon>Lachnaceae</taxon>
        <taxon>Lachnellula</taxon>
    </lineage>
</organism>
<dbReference type="InterPro" id="IPR010451">
    <property type="entry name" value="Acetoacetate_decarboxylase"/>
</dbReference>
<sequence length="272" mass="30454">MSFVKHDLDKQVIPSFLGRKATFEADVLSVIYETERDALESIIPPGLRLRGEPAVELSMNIFRKTNFGVAYKEAVLAICVTDEKHGIDGRYIVAMTLDTDIGTFLGREANGFPKKIGDVDASYSGDRFSAYCARHGVCYASFSSDCSREPNDSRFAAVASQFGKTVSPDFPYIAAFNYIWPVGLRKRMKPLLQPMWMGMRPTTEIKSGYAEVCLNWSKHDPWASLPVVKVLGSTISTGHVSLEVSEDEYYTEIDPENFLPYSFNAWDEPPEN</sequence>
<name>A0A8T9BR07_9HELO</name>
<evidence type="ECO:0000313" key="1">
    <source>
        <dbReference type="EMBL" id="TVY54578.1"/>
    </source>
</evidence>
<dbReference type="InterPro" id="IPR023375">
    <property type="entry name" value="ADC_dom_sf"/>
</dbReference>
<dbReference type="GO" id="GO:0016829">
    <property type="term" value="F:lyase activity"/>
    <property type="evidence" value="ECO:0007669"/>
    <property type="project" value="InterPro"/>
</dbReference>
<comment type="caution">
    <text evidence="1">The sequence shown here is derived from an EMBL/GenBank/DDBJ whole genome shotgun (WGS) entry which is preliminary data.</text>
</comment>
<dbReference type="SUPFAM" id="SSF160104">
    <property type="entry name" value="Acetoacetate decarboxylase-like"/>
    <property type="match status" value="1"/>
</dbReference>
<dbReference type="Proteomes" id="UP000469558">
    <property type="component" value="Unassembled WGS sequence"/>
</dbReference>
<dbReference type="Gene3D" id="2.40.400.10">
    <property type="entry name" value="Acetoacetate decarboxylase-like"/>
    <property type="match status" value="1"/>
</dbReference>
<gene>
    <name evidence="1" type="ORF">LSUE1_G010326</name>
</gene>
<feature type="non-terminal residue" evidence="1">
    <location>
        <position position="272"/>
    </location>
</feature>
<dbReference type="AlphaFoldDB" id="A0A8T9BR07"/>
<accession>A0A8T9BR07</accession>
<reference evidence="1 2" key="1">
    <citation type="submission" date="2018-05" db="EMBL/GenBank/DDBJ databases">
        <title>Genome sequencing and assembly of the regulated plant pathogen Lachnellula willkommii and related sister species for the development of diagnostic species identification markers.</title>
        <authorList>
            <person name="Giroux E."/>
            <person name="Bilodeau G."/>
        </authorList>
    </citation>
    <scope>NUCLEOTIDE SEQUENCE [LARGE SCALE GENOMIC DNA]</scope>
    <source>
        <strain evidence="1 2">CBS 268.59</strain>
    </source>
</reference>
<protein>
    <recommendedName>
        <fullName evidence="3">Acetoacetate decarboxylase</fullName>
    </recommendedName>
</protein>